<proteinExistence type="predicted"/>
<keyword evidence="1" id="KW-1133">Transmembrane helix</keyword>
<protein>
    <submittedName>
        <fullName evidence="2">Uncharacterized protein</fullName>
    </submittedName>
</protein>
<feature type="transmembrane region" description="Helical" evidence="1">
    <location>
        <begin position="42"/>
        <end position="66"/>
    </location>
</feature>
<keyword evidence="3" id="KW-1185">Reference proteome</keyword>
<keyword evidence="1" id="KW-0472">Membrane</keyword>
<dbReference type="Proteomes" id="UP001161422">
    <property type="component" value="Unassembled WGS sequence"/>
</dbReference>
<reference evidence="2" key="2">
    <citation type="submission" date="2023-01" db="EMBL/GenBank/DDBJ databases">
        <title>Draft genome sequence of Paraferrimonas sedimenticola strain NBRC 101628.</title>
        <authorList>
            <person name="Sun Q."/>
            <person name="Mori K."/>
        </authorList>
    </citation>
    <scope>NUCLEOTIDE SEQUENCE</scope>
    <source>
        <strain evidence="2">NBRC 101628</strain>
    </source>
</reference>
<sequence length="181" mass="19862">MWSETWPRVFDNPLFGHGFGYWSTYPFITHTNAHVHNFPLELLYGVGFVGTLGLAIALGCVALSSIKRAHHAQNIENVLNLALLSSLVGGLVLSLVSGVYMTPLSQLFGTLTVGLLVSETAKSKRNVPIAIPIPFKVVMFAVIILLSNHMSGNRVNPNTGKQYIGLWVGTEPKEYWPGRLF</sequence>
<accession>A0AA37RT89</accession>
<comment type="caution">
    <text evidence="2">The sequence shown here is derived from an EMBL/GenBank/DDBJ whole genome shotgun (WGS) entry which is preliminary data.</text>
</comment>
<evidence type="ECO:0000313" key="2">
    <source>
        <dbReference type="EMBL" id="GLP94911.1"/>
    </source>
</evidence>
<name>A0AA37RT89_9GAMM</name>
<feature type="transmembrane region" description="Helical" evidence="1">
    <location>
        <begin position="78"/>
        <end position="101"/>
    </location>
</feature>
<organism evidence="2 3">
    <name type="scientific">Paraferrimonas sedimenticola</name>
    <dbReference type="NCBI Taxonomy" id="375674"/>
    <lineage>
        <taxon>Bacteria</taxon>
        <taxon>Pseudomonadati</taxon>
        <taxon>Pseudomonadota</taxon>
        <taxon>Gammaproteobacteria</taxon>
        <taxon>Alteromonadales</taxon>
        <taxon>Ferrimonadaceae</taxon>
        <taxon>Paraferrimonas</taxon>
    </lineage>
</organism>
<reference evidence="2" key="1">
    <citation type="journal article" date="2014" name="Int. J. Syst. Evol. Microbiol.">
        <title>Complete genome sequence of Corynebacterium casei LMG S-19264T (=DSM 44701T), isolated from a smear-ripened cheese.</title>
        <authorList>
            <consortium name="US DOE Joint Genome Institute (JGI-PGF)"/>
            <person name="Walter F."/>
            <person name="Albersmeier A."/>
            <person name="Kalinowski J."/>
            <person name="Ruckert C."/>
        </authorList>
    </citation>
    <scope>NUCLEOTIDE SEQUENCE</scope>
    <source>
        <strain evidence="2">NBRC 101628</strain>
    </source>
</reference>
<keyword evidence="1" id="KW-0812">Transmembrane</keyword>
<evidence type="ECO:0000256" key="1">
    <source>
        <dbReference type="SAM" id="Phobius"/>
    </source>
</evidence>
<dbReference type="EMBL" id="BSNC01000001">
    <property type="protein sequence ID" value="GLP94911.1"/>
    <property type="molecule type" value="Genomic_DNA"/>
</dbReference>
<dbReference type="AlphaFoldDB" id="A0AA37RT89"/>
<feature type="transmembrane region" description="Helical" evidence="1">
    <location>
        <begin position="127"/>
        <end position="146"/>
    </location>
</feature>
<gene>
    <name evidence="2" type="ORF">GCM10007895_02170</name>
</gene>
<evidence type="ECO:0000313" key="3">
    <source>
        <dbReference type="Proteomes" id="UP001161422"/>
    </source>
</evidence>